<organism evidence="2 3">
    <name type="scientific">Streptomyces dangxiongensis</name>
    <dbReference type="NCBI Taxonomy" id="1442032"/>
    <lineage>
        <taxon>Bacteria</taxon>
        <taxon>Bacillati</taxon>
        <taxon>Actinomycetota</taxon>
        <taxon>Actinomycetes</taxon>
        <taxon>Kitasatosporales</taxon>
        <taxon>Streptomycetaceae</taxon>
        <taxon>Streptomyces</taxon>
    </lineage>
</organism>
<feature type="transmembrane region" description="Helical" evidence="1">
    <location>
        <begin position="171"/>
        <end position="189"/>
    </location>
</feature>
<dbReference type="KEGG" id="sdd:D9753_25110"/>
<evidence type="ECO:0000313" key="2">
    <source>
        <dbReference type="EMBL" id="AYN41613.1"/>
    </source>
</evidence>
<dbReference type="RefSeq" id="WP_121789052.1">
    <property type="nucleotide sequence ID" value="NZ_CP033073.1"/>
</dbReference>
<keyword evidence="1" id="KW-0472">Membrane</keyword>
<protein>
    <submittedName>
        <fullName evidence="2">Uncharacterized protein</fullName>
    </submittedName>
</protein>
<keyword evidence="3" id="KW-1185">Reference proteome</keyword>
<name>A0A3G2JGW3_9ACTN</name>
<keyword evidence="1" id="KW-1133">Transmembrane helix</keyword>
<accession>A0A3G2JGW3</accession>
<evidence type="ECO:0000256" key="1">
    <source>
        <dbReference type="SAM" id="Phobius"/>
    </source>
</evidence>
<dbReference type="OrthoDB" id="4213958at2"/>
<proteinExistence type="predicted"/>
<dbReference type="EMBL" id="CP033073">
    <property type="protein sequence ID" value="AYN41613.1"/>
    <property type="molecule type" value="Genomic_DNA"/>
</dbReference>
<keyword evidence="1" id="KW-0812">Transmembrane</keyword>
<evidence type="ECO:0000313" key="3">
    <source>
        <dbReference type="Proteomes" id="UP000268329"/>
    </source>
</evidence>
<dbReference type="Proteomes" id="UP000268329">
    <property type="component" value="Chromosome"/>
</dbReference>
<feature type="transmembrane region" description="Helical" evidence="1">
    <location>
        <begin position="38"/>
        <end position="59"/>
    </location>
</feature>
<dbReference type="AlphaFoldDB" id="A0A3G2JGW3"/>
<feature type="transmembrane region" description="Helical" evidence="1">
    <location>
        <begin position="79"/>
        <end position="98"/>
    </location>
</feature>
<feature type="transmembrane region" description="Helical" evidence="1">
    <location>
        <begin position="196"/>
        <end position="219"/>
    </location>
</feature>
<feature type="transmembrane region" description="Helical" evidence="1">
    <location>
        <begin position="260"/>
        <end position="284"/>
    </location>
</feature>
<reference evidence="2 3" key="1">
    <citation type="submission" date="2018-10" db="EMBL/GenBank/DDBJ databases">
        <title>The genome of Streptomyces dangxiongensis Z022.</title>
        <authorList>
            <person name="Zhang B."/>
        </authorList>
    </citation>
    <scope>NUCLEOTIDE SEQUENCE [LARGE SCALE GENOMIC DNA]</scope>
    <source>
        <strain evidence="2 3">Z022</strain>
    </source>
</reference>
<gene>
    <name evidence="2" type="ORF">D9753_25110</name>
</gene>
<sequence>MTPIATPDAQPADISRTEALRRACLFELRHLTGLRSTWIVLALIAALSAYPGVASLFILHPGDKVTTDDLLSTILWTPQVAQISTLGFYLMVLATGPVSTELIRGTARTTWLTVGGREIAYWAKCATGAVLGAVIAWAASAAELLTVGVGVLIRRAHWTGFTDLLMPIGRLMLWSACWMVLCTAVASLMRNRVGPILILILGPLLAERLLAVLIGQMPWKALDHIAGWLPFAAGRAMLVDVSSLPEDQRLFTSVLVGSDLSAPVAALVFMAWTALAACAGFALYRRRHG</sequence>